<dbReference type="PANTHER" id="PTHR46847:SF1">
    <property type="entry name" value="D-ALLOSE-BINDING PERIPLASMIC PROTEIN-RELATED"/>
    <property type="match status" value="1"/>
</dbReference>
<dbReference type="Pfam" id="PF13407">
    <property type="entry name" value="Peripla_BP_4"/>
    <property type="match status" value="1"/>
</dbReference>
<evidence type="ECO:0000259" key="4">
    <source>
        <dbReference type="Pfam" id="PF13407"/>
    </source>
</evidence>
<evidence type="ECO:0000256" key="3">
    <source>
        <dbReference type="ARBA" id="ARBA00022729"/>
    </source>
</evidence>
<dbReference type="InterPro" id="IPR025997">
    <property type="entry name" value="SBP_2_dom"/>
</dbReference>
<evidence type="ECO:0000256" key="2">
    <source>
        <dbReference type="ARBA" id="ARBA00007639"/>
    </source>
</evidence>
<comment type="caution">
    <text evidence="5">The sequence shown here is derived from an EMBL/GenBank/DDBJ whole genome shotgun (WGS) entry which is preliminary data.</text>
</comment>
<comment type="similarity">
    <text evidence="2">Belongs to the bacterial solute-binding protein 2 family.</text>
</comment>
<feature type="domain" description="Periplasmic binding protein" evidence="4">
    <location>
        <begin position="73"/>
        <end position="323"/>
    </location>
</feature>
<dbReference type="Proteomes" id="UP001526201">
    <property type="component" value="Unassembled WGS sequence"/>
</dbReference>
<dbReference type="SUPFAM" id="SSF53822">
    <property type="entry name" value="Periplasmic binding protein-like I"/>
    <property type="match status" value="1"/>
</dbReference>
<organism evidence="5 6">
    <name type="scientific">Mycolicibacterium komossense</name>
    <dbReference type="NCBI Taxonomy" id="1779"/>
    <lineage>
        <taxon>Bacteria</taxon>
        <taxon>Bacillati</taxon>
        <taxon>Actinomycetota</taxon>
        <taxon>Actinomycetes</taxon>
        <taxon>Mycobacteriales</taxon>
        <taxon>Mycobacteriaceae</taxon>
        <taxon>Mycolicibacterium</taxon>
    </lineage>
</organism>
<comment type="subcellular location">
    <subcellularLocation>
        <location evidence="1">Cell envelope</location>
    </subcellularLocation>
</comment>
<evidence type="ECO:0000313" key="5">
    <source>
        <dbReference type="EMBL" id="MCV7225142.1"/>
    </source>
</evidence>
<dbReference type="EMBL" id="JACKTY010000012">
    <property type="protein sequence ID" value="MCV7225142.1"/>
    <property type="molecule type" value="Genomic_DNA"/>
</dbReference>
<dbReference type="Gene3D" id="3.40.50.2300">
    <property type="match status" value="2"/>
</dbReference>
<name>A0ABT3C6Q1_9MYCO</name>
<keyword evidence="6" id="KW-1185">Reference proteome</keyword>
<dbReference type="RefSeq" id="WP_264065896.1">
    <property type="nucleotide sequence ID" value="NZ_JACKTY010000012.1"/>
</dbReference>
<evidence type="ECO:0000256" key="1">
    <source>
        <dbReference type="ARBA" id="ARBA00004196"/>
    </source>
</evidence>
<gene>
    <name evidence="5" type="ORF">H7J73_03715</name>
</gene>
<dbReference type="InterPro" id="IPR028082">
    <property type="entry name" value="Peripla_BP_I"/>
</dbReference>
<reference evidence="5 6" key="1">
    <citation type="journal article" date="2022" name="BMC Genomics">
        <title>Comparative genome analysis of mycobacteria focusing on tRNA and non-coding RNA.</title>
        <authorList>
            <person name="Behra P.R.K."/>
            <person name="Pettersson B.M.F."/>
            <person name="Ramesh M."/>
            <person name="Das S."/>
            <person name="Dasgupta S."/>
            <person name="Kirsebom L.A."/>
        </authorList>
    </citation>
    <scope>NUCLEOTIDE SEQUENCE [LARGE SCALE GENOMIC DNA]</scope>
    <source>
        <strain evidence="5 6">DSM 44078</strain>
    </source>
</reference>
<dbReference type="PANTHER" id="PTHR46847">
    <property type="entry name" value="D-ALLOSE-BINDING PERIPLASMIC PROTEIN-RELATED"/>
    <property type="match status" value="1"/>
</dbReference>
<proteinExistence type="inferred from homology"/>
<evidence type="ECO:0000313" key="6">
    <source>
        <dbReference type="Proteomes" id="UP001526201"/>
    </source>
</evidence>
<sequence length="339" mass="35770">MSSSSGPEDRFDPTVISTAPYSGNSADWVSWDFETCKFAPATDHPKEWHAELRKANGDFTVGFGAQDTTLEVNVTMNDSMTKAADATGVKLAFADYKFPDTTAPVEAARSIALREPAVVVSNNQVDTLLGTINKVYSDACIPVVQVVTASEGTVLFGPSNPDMGALEGQRLVDHARSHNWTAENTTLFTTFFSPAGPEVAKRASECQSTVEKAFPGIKKVDHDTTSTNSLTLQSAFTDVLTAHPDAQNILVCTIADAWALADANALKQAGRHTNAAVTGVNGGSAVLNEIKAGNTALVGTVDLGAAQWGDYWVPLAADIAAGKPVPAEIYAPIKMLPQA</sequence>
<keyword evidence="3" id="KW-0732">Signal</keyword>
<accession>A0ABT3C6Q1</accession>
<protein>
    <submittedName>
        <fullName evidence="5">Substrate-binding domain-containing protein</fullName>
    </submittedName>
</protein>